<evidence type="ECO:0000259" key="8">
    <source>
        <dbReference type="PROSITE" id="PS51918"/>
    </source>
</evidence>
<dbReference type="PANTHER" id="PTHR11228:SF7">
    <property type="entry name" value="PQQA PEPTIDE CYCLASE"/>
    <property type="match status" value="1"/>
</dbReference>
<evidence type="ECO:0000256" key="7">
    <source>
        <dbReference type="ARBA" id="ARBA00023014"/>
    </source>
</evidence>
<dbReference type="Pfam" id="PF04055">
    <property type="entry name" value="Radical_SAM"/>
    <property type="match status" value="1"/>
</dbReference>
<proteinExistence type="predicted"/>
<protein>
    <submittedName>
        <fullName evidence="9">Radical SAM protein</fullName>
    </submittedName>
</protein>
<accession>A0AAE3GTA6</accession>
<reference evidence="9" key="1">
    <citation type="submission" date="2022-06" db="EMBL/GenBank/DDBJ databases">
        <title>New cyanobacteria of genus Symplocastrum in benthos of Lake Baikal.</title>
        <authorList>
            <person name="Sorokovikova E."/>
            <person name="Tikhonova I."/>
            <person name="Krasnopeev A."/>
            <person name="Evseev P."/>
            <person name="Gladkikh A."/>
            <person name="Belykh O."/>
        </authorList>
    </citation>
    <scope>NUCLEOTIDE SEQUENCE</scope>
    <source>
        <strain evidence="9">BBK-W-15</strain>
    </source>
</reference>
<gene>
    <name evidence="9" type="ORF">NJ959_16985</name>
</gene>
<evidence type="ECO:0000256" key="6">
    <source>
        <dbReference type="ARBA" id="ARBA00023004"/>
    </source>
</evidence>
<dbReference type="SUPFAM" id="SSF102114">
    <property type="entry name" value="Radical SAM enzymes"/>
    <property type="match status" value="1"/>
</dbReference>
<dbReference type="GO" id="GO:0046872">
    <property type="term" value="F:metal ion binding"/>
    <property type="evidence" value="ECO:0007669"/>
    <property type="project" value="UniProtKB-KW"/>
</dbReference>
<evidence type="ECO:0000256" key="2">
    <source>
        <dbReference type="ARBA" id="ARBA00022485"/>
    </source>
</evidence>
<comment type="caution">
    <text evidence="9">The sequence shown here is derived from an EMBL/GenBank/DDBJ whole genome shotgun (WGS) entry which is preliminary data.</text>
</comment>
<organism evidence="9 10">
    <name type="scientific">Limnofasciculus baicalensis BBK-W-15</name>
    <dbReference type="NCBI Taxonomy" id="2699891"/>
    <lineage>
        <taxon>Bacteria</taxon>
        <taxon>Bacillati</taxon>
        <taxon>Cyanobacteriota</taxon>
        <taxon>Cyanophyceae</taxon>
        <taxon>Coleofasciculales</taxon>
        <taxon>Coleofasciculaceae</taxon>
        <taxon>Limnofasciculus</taxon>
        <taxon>Limnofasciculus baicalensis</taxon>
    </lineage>
</organism>
<dbReference type="GO" id="GO:0051539">
    <property type="term" value="F:4 iron, 4 sulfur cluster binding"/>
    <property type="evidence" value="ECO:0007669"/>
    <property type="project" value="UniProtKB-KW"/>
</dbReference>
<keyword evidence="5" id="KW-0560">Oxidoreductase</keyword>
<keyword evidence="4" id="KW-0479">Metal-binding</keyword>
<dbReference type="PROSITE" id="PS51918">
    <property type="entry name" value="RADICAL_SAM"/>
    <property type="match status" value="1"/>
</dbReference>
<dbReference type="EMBL" id="JAMZMM010000171">
    <property type="protein sequence ID" value="MCP2730129.1"/>
    <property type="molecule type" value="Genomic_DNA"/>
</dbReference>
<dbReference type="InterPro" id="IPR023885">
    <property type="entry name" value="4Fe4S-binding_SPASM_dom"/>
</dbReference>
<dbReference type="InterPro" id="IPR013785">
    <property type="entry name" value="Aldolase_TIM"/>
</dbReference>
<evidence type="ECO:0000313" key="10">
    <source>
        <dbReference type="Proteomes" id="UP001204953"/>
    </source>
</evidence>
<dbReference type="SFLD" id="SFLDS00029">
    <property type="entry name" value="Radical_SAM"/>
    <property type="match status" value="1"/>
</dbReference>
<dbReference type="Gene3D" id="3.20.20.70">
    <property type="entry name" value="Aldolase class I"/>
    <property type="match status" value="1"/>
</dbReference>
<feature type="domain" description="Radical SAM core" evidence="8">
    <location>
        <begin position="48"/>
        <end position="279"/>
    </location>
</feature>
<evidence type="ECO:0000256" key="5">
    <source>
        <dbReference type="ARBA" id="ARBA00023002"/>
    </source>
</evidence>
<dbReference type="SFLD" id="SFLDG01067">
    <property type="entry name" value="SPASM/twitch_domain_containing"/>
    <property type="match status" value="1"/>
</dbReference>
<dbReference type="PANTHER" id="PTHR11228">
    <property type="entry name" value="RADICAL SAM DOMAIN PROTEIN"/>
    <property type="match status" value="1"/>
</dbReference>
<dbReference type="InterPro" id="IPR007197">
    <property type="entry name" value="rSAM"/>
</dbReference>
<dbReference type="AlphaFoldDB" id="A0AAE3GTA6"/>
<dbReference type="RefSeq" id="WP_254012895.1">
    <property type="nucleotide sequence ID" value="NZ_JAMZMM010000171.1"/>
</dbReference>
<dbReference type="CDD" id="cd01335">
    <property type="entry name" value="Radical_SAM"/>
    <property type="match status" value="1"/>
</dbReference>
<dbReference type="InterPro" id="IPR050377">
    <property type="entry name" value="Radical_SAM_PqqE_MftC-like"/>
</dbReference>
<comment type="cofactor">
    <cofactor evidence="1">
        <name>[4Fe-4S] cluster</name>
        <dbReference type="ChEBI" id="CHEBI:49883"/>
    </cofactor>
</comment>
<evidence type="ECO:0000256" key="3">
    <source>
        <dbReference type="ARBA" id="ARBA00022691"/>
    </source>
</evidence>
<keyword evidence="10" id="KW-1185">Reference proteome</keyword>
<evidence type="ECO:0000313" key="9">
    <source>
        <dbReference type="EMBL" id="MCP2730129.1"/>
    </source>
</evidence>
<evidence type="ECO:0000256" key="1">
    <source>
        <dbReference type="ARBA" id="ARBA00001966"/>
    </source>
</evidence>
<keyword evidence="7" id="KW-0411">Iron-sulfur</keyword>
<dbReference type="Pfam" id="PF13186">
    <property type="entry name" value="SPASM"/>
    <property type="match status" value="1"/>
</dbReference>
<sequence length="401" mass="45455">MTQLTTKPTFDSALPKNPDDMPTVTLDAAHSPLKVLAHEDLLRKFRNGESFRPIHLRIGIMGACNMRCTFCNFHSPNEEQFYDRFSYKDMIDTAQAIELMREFAQNDGRAVTFCGSGECTIHPGYPDICREANAAGLLTGLITNGSMLHDPAIAETIINTHTWVRVGMNAGSDQQFATTTKFKKRTLHEILDSIRNLREKAVAPDFRIGLNFVITLENYREIEAAARLAKESGAHYIRFEPEFYSGMGHESIFEGFEDVQASLDKVSTWETETFEVSIPKLDRGPMDQTDKVEGDFKQCHYSRFVTAIGADGNLYPCPQVHLNSRYLIGNVIENGYQTVLECGPREQWEESNPMRTDLCKSCFYRPQNELLELIKRGDVNLDEALSQYQVEVPKTLHAEFV</sequence>
<name>A0AAE3GTA6_9CYAN</name>
<dbReference type="InterPro" id="IPR058240">
    <property type="entry name" value="rSAM_sf"/>
</dbReference>
<dbReference type="PROSITE" id="PS01305">
    <property type="entry name" value="MOAA_NIFB_PQQE"/>
    <property type="match status" value="1"/>
</dbReference>
<dbReference type="InterPro" id="IPR000385">
    <property type="entry name" value="MoaA_NifB_PqqE_Fe-S-bd_CS"/>
</dbReference>
<keyword evidence="6" id="KW-0408">Iron</keyword>
<keyword evidence="2" id="KW-0004">4Fe-4S</keyword>
<evidence type="ECO:0000256" key="4">
    <source>
        <dbReference type="ARBA" id="ARBA00022723"/>
    </source>
</evidence>
<dbReference type="Proteomes" id="UP001204953">
    <property type="component" value="Unassembled WGS sequence"/>
</dbReference>
<keyword evidence="3" id="KW-0949">S-adenosyl-L-methionine</keyword>
<dbReference type="GO" id="GO:0016491">
    <property type="term" value="F:oxidoreductase activity"/>
    <property type="evidence" value="ECO:0007669"/>
    <property type="project" value="UniProtKB-KW"/>
</dbReference>